<dbReference type="RefSeq" id="WP_184260716.1">
    <property type="nucleotide sequence ID" value="NZ_JACHIO010000033.1"/>
</dbReference>
<sequence length="137" mass="14881">MARPSNATVSVDDNSFNALSTHFGVASHHSFNGVPQMGSLMCTIDVTIDMHDADNLPYATLQKLFTLASNVTKDAIKDIKITFWTDESQTDAICTYTFRGWISNFASTSGGGSNHTLNLSLQPALDDKQFVNISMGN</sequence>
<gene>
    <name evidence="1" type="ORF">HDF15_005082</name>
</gene>
<organism evidence="1 2">
    <name type="scientific">Granulicella mallensis</name>
    <dbReference type="NCBI Taxonomy" id="940614"/>
    <lineage>
        <taxon>Bacteria</taxon>
        <taxon>Pseudomonadati</taxon>
        <taxon>Acidobacteriota</taxon>
        <taxon>Terriglobia</taxon>
        <taxon>Terriglobales</taxon>
        <taxon>Acidobacteriaceae</taxon>
        <taxon>Granulicella</taxon>
    </lineage>
</organism>
<dbReference type="EMBL" id="JACHIO010000033">
    <property type="protein sequence ID" value="MBB5066698.1"/>
    <property type="molecule type" value="Genomic_DNA"/>
</dbReference>
<accession>A0A7W7ZV59</accession>
<evidence type="ECO:0000313" key="1">
    <source>
        <dbReference type="EMBL" id="MBB5066698.1"/>
    </source>
</evidence>
<evidence type="ECO:0000313" key="2">
    <source>
        <dbReference type="Proteomes" id="UP000584867"/>
    </source>
</evidence>
<dbReference type="AlphaFoldDB" id="A0A7W7ZV59"/>
<comment type="caution">
    <text evidence="1">The sequence shown here is derived from an EMBL/GenBank/DDBJ whole genome shotgun (WGS) entry which is preliminary data.</text>
</comment>
<reference evidence="1 2" key="1">
    <citation type="submission" date="2020-08" db="EMBL/GenBank/DDBJ databases">
        <title>Genomic Encyclopedia of Type Strains, Phase IV (KMG-V): Genome sequencing to study the core and pangenomes of soil and plant-associated prokaryotes.</title>
        <authorList>
            <person name="Whitman W."/>
        </authorList>
    </citation>
    <scope>NUCLEOTIDE SEQUENCE [LARGE SCALE GENOMIC DNA]</scope>
    <source>
        <strain evidence="1 2">X5P3</strain>
    </source>
</reference>
<proteinExistence type="predicted"/>
<dbReference type="Proteomes" id="UP000584867">
    <property type="component" value="Unassembled WGS sequence"/>
</dbReference>
<name>A0A7W7ZV59_9BACT</name>
<protein>
    <submittedName>
        <fullName evidence="1">Uncharacterized protein</fullName>
    </submittedName>
</protein>